<keyword evidence="3" id="KW-1185">Reference proteome</keyword>
<evidence type="ECO:0000313" key="3">
    <source>
        <dbReference type="Proteomes" id="UP001164746"/>
    </source>
</evidence>
<protein>
    <submittedName>
        <fullName evidence="2">Uncharacterized protein</fullName>
    </submittedName>
</protein>
<feature type="region of interest" description="Disordered" evidence="1">
    <location>
        <begin position="47"/>
        <end position="85"/>
    </location>
</feature>
<gene>
    <name evidence="2" type="ORF">MAR_038320</name>
</gene>
<sequence length="365" mass="40353">MEIEKVEDSIHKFEQKKEFHEVKLKTRQSFREDQVALERRLSKYRVKPKGIMSAENADGRTNGHGSGHRTPDSEKADTTGVDGLQSQLESIVIDISDEKRDERSRNSSINIDSEINGDHIYAVENDELVRNEAKTEGVPQNGLENKGYTDSRTDVRLTANGSDNDIGHTLSPRVNGHTGQPNGYPNGPYTKTAVVSNGGKHLTQNGHPAASHSTLIMRPKVNGHPRTSMTPEPRLKLAGIYQKNPKLTGASTEHLDTISLRGSKSGKVIVDYGLLTPIPAAEVTSLPADGNLCGQNVREMVTIFRLLHVPDPVVCRLSACKVDGKRFSLFSDKELAELGMGNPVIKYFRDRSSNIKKKRKNLFIL</sequence>
<reference evidence="2" key="1">
    <citation type="submission" date="2022-11" db="EMBL/GenBank/DDBJ databases">
        <title>Centuries of genome instability and evolution in soft-shell clam transmissible cancer (bioRxiv).</title>
        <authorList>
            <person name="Hart S.F.M."/>
            <person name="Yonemitsu M.A."/>
            <person name="Giersch R.M."/>
            <person name="Beal B.F."/>
            <person name="Arriagada G."/>
            <person name="Davis B.W."/>
            <person name="Ostrander E.A."/>
            <person name="Goff S.P."/>
            <person name="Metzger M.J."/>
        </authorList>
    </citation>
    <scope>NUCLEOTIDE SEQUENCE</scope>
    <source>
        <strain evidence="2">MELC-2E11</strain>
        <tissue evidence="2">Siphon/mantle</tissue>
    </source>
</reference>
<dbReference type="Proteomes" id="UP001164746">
    <property type="component" value="Chromosome 13"/>
</dbReference>
<dbReference type="EMBL" id="CP111024">
    <property type="protein sequence ID" value="WAR24651.1"/>
    <property type="molecule type" value="Genomic_DNA"/>
</dbReference>
<feature type="region of interest" description="Disordered" evidence="1">
    <location>
        <begin position="162"/>
        <end position="186"/>
    </location>
</feature>
<accession>A0ABY7FV92</accession>
<proteinExistence type="predicted"/>
<name>A0ABY7FV92_MYAAR</name>
<organism evidence="2 3">
    <name type="scientific">Mya arenaria</name>
    <name type="common">Soft-shell clam</name>
    <dbReference type="NCBI Taxonomy" id="6604"/>
    <lineage>
        <taxon>Eukaryota</taxon>
        <taxon>Metazoa</taxon>
        <taxon>Spiralia</taxon>
        <taxon>Lophotrochozoa</taxon>
        <taxon>Mollusca</taxon>
        <taxon>Bivalvia</taxon>
        <taxon>Autobranchia</taxon>
        <taxon>Heteroconchia</taxon>
        <taxon>Euheterodonta</taxon>
        <taxon>Imparidentia</taxon>
        <taxon>Neoheterodontei</taxon>
        <taxon>Myida</taxon>
        <taxon>Myoidea</taxon>
        <taxon>Myidae</taxon>
        <taxon>Mya</taxon>
    </lineage>
</organism>
<evidence type="ECO:0000256" key="1">
    <source>
        <dbReference type="SAM" id="MobiDB-lite"/>
    </source>
</evidence>
<evidence type="ECO:0000313" key="2">
    <source>
        <dbReference type="EMBL" id="WAR24651.1"/>
    </source>
</evidence>